<keyword evidence="2" id="KW-1185">Reference proteome</keyword>
<dbReference type="InterPro" id="IPR043129">
    <property type="entry name" value="ATPase_NBD"/>
</dbReference>
<dbReference type="InterPro" id="IPR032675">
    <property type="entry name" value="LRR_dom_sf"/>
</dbReference>
<gene>
    <name evidence="1" type="ORF">KIPB_010758</name>
</gene>
<dbReference type="PANTHER" id="PTHR14187:SF5">
    <property type="entry name" value="HEAT SHOCK 70 KDA PROTEIN 12A"/>
    <property type="match status" value="1"/>
</dbReference>
<evidence type="ECO:0008006" key="3">
    <source>
        <dbReference type="Google" id="ProtNLM"/>
    </source>
</evidence>
<dbReference type="SUPFAM" id="SSF53067">
    <property type="entry name" value="Actin-like ATPase domain"/>
    <property type="match status" value="2"/>
</dbReference>
<dbReference type="Gene3D" id="3.90.640.10">
    <property type="entry name" value="Actin, Chain A, domain 4"/>
    <property type="match status" value="1"/>
</dbReference>
<dbReference type="EMBL" id="BDIP01004119">
    <property type="protein sequence ID" value="GIQ88500.1"/>
    <property type="molecule type" value="Genomic_DNA"/>
</dbReference>
<sequence>MITTWKSQPVLYSKNASVLLYEKKGDAWEAVKWGHDARQTYGKKRKAGPDFMLVSLFKLLLSSDTLGITVPPLPPGISVTRVLSDLMRFMRVQVEHRLEKTYDGYMTLEDVNWYMTLPPSWGARARATMLRAACSAGLADSPNSHRLHLLLEPEAAAIYCVSRGEEWTVKEGETFILVDAGGGTVDVSALTKRTQAGKDCLVEAVPSRGDACGAALVDQAFWEYLGGRLGDPGLVSASSDVRGIHNIASRWEARKREVQYMDQDDMCIEIPPRITKLLPEGVRDTLDDTDGDLDLTSDEVADIFRPAVTRVITLIEHTMTEVQNKMGQRPSALMLVGGFSASHYLVGCIKHHFKGQVDRVWNPADPGSAVMCGGVLYAKDPTVLETSAAVGLGMVLEQGEEASFSLTHTPSEVVKMPKRGQNQRHTTRGRVVQGGDLCQVKEGDTQTPVSITELPLSLISKTPLKPMTMITKEQPHNSLQPLSPGDCDALRLKYPSWFRPVEQAMKASATVLTIPASGCMERADAIATFCARAILSMPSLHVIKNSWCEFGVPGMASLALALPAVLDSLTGIDWQSTRIEDDSLQILASFLPQMPNLREVRFTGNRISVVGARALAGALRQCPKLEEVLLGDDCNIPRADRSDLYNPICDALVAGAPRVQTVSVVCSGLTFL</sequence>
<protein>
    <recommendedName>
        <fullName evidence="3">Heat shock protein 70 family</fullName>
    </recommendedName>
</protein>
<proteinExistence type="predicted"/>
<reference evidence="1 2" key="1">
    <citation type="journal article" date="2018" name="PLoS ONE">
        <title>The draft genome of Kipferlia bialata reveals reductive genome evolution in fornicate parasites.</title>
        <authorList>
            <person name="Tanifuji G."/>
            <person name="Takabayashi S."/>
            <person name="Kume K."/>
            <person name="Takagi M."/>
            <person name="Nakayama T."/>
            <person name="Kamikawa R."/>
            <person name="Inagaki Y."/>
            <person name="Hashimoto T."/>
        </authorList>
    </citation>
    <scope>NUCLEOTIDE SEQUENCE [LARGE SCALE GENOMIC DNA]</scope>
    <source>
        <strain evidence="1">NY0173</strain>
    </source>
</reference>
<name>A0A9K3GN72_9EUKA</name>
<dbReference type="Proteomes" id="UP000265618">
    <property type="component" value="Unassembled WGS sequence"/>
</dbReference>
<organism evidence="1 2">
    <name type="scientific">Kipferlia bialata</name>
    <dbReference type="NCBI Taxonomy" id="797122"/>
    <lineage>
        <taxon>Eukaryota</taxon>
        <taxon>Metamonada</taxon>
        <taxon>Carpediemonas-like organisms</taxon>
        <taxon>Kipferlia</taxon>
    </lineage>
</organism>
<dbReference type="PANTHER" id="PTHR14187">
    <property type="entry name" value="ALPHA KINASE/ELONGATION FACTOR 2 KINASE"/>
    <property type="match status" value="1"/>
</dbReference>
<dbReference type="Gene3D" id="3.80.10.10">
    <property type="entry name" value="Ribonuclease Inhibitor"/>
    <property type="match status" value="1"/>
</dbReference>
<dbReference type="SUPFAM" id="SSF52047">
    <property type="entry name" value="RNI-like"/>
    <property type="match status" value="1"/>
</dbReference>
<dbReference type="OrthoDB" id="2963168at2759"/>
<accession>A0A9K3GN72</accession>
<comment type="caution">
    <text evidence="1">The sequence shown here is derived from an EMBL/GenBank/DDBJ whole genome shotgun (WGS) entry which is preliminary data.</text>
</comment>
<dbReference type="Gene3D" id="3.30.420.40">
    <property type="match status" value="2"/>
</dbReference>
<evidence type="ECO:0000313" key="2">
    <source>
        <dbReference type="Proteomes" id="UP000265618"/>
    </source>
</evidence>
<feature type="non-terminal residue" evidence="1">
    <location>
        <position position="1"/>
    </location>
</feature>
<dbReference type="AlphaFoldDB" id="A0A9K3GN72"/>
<evidence type="ECO:0000313" key="1">
    <source>
        <dbReference type="EMBL" id="GIQ88500.1"/>
    </source>
</evidence>